<dbReference type="NCBIfam" id="TIGR01082">
    <property type="entry name" value="murC"/>
    <property type="match status" value="1"/>
</dbReference>
<feature type="domain" description="Mur ligase central" evidence="17">
    <location>
        <begin position="106"/>
        <end position="274"/>
    </location>
</feature>
<dbReference type="SUPFAM" id="SSF51984">
    <property type="entry name" value="MurCD N-terminal domain"/>
    <property type="match status" value="1"/>
</dbReference>
<evidence type="ECO:0000259" key="17">
    <source>
        <dbReference type="Pfam" id="PF08245"/>
    </source>
</evidence>
<protein>
    <recommendedName>
        <fullName evidence="3 14">UDP-N-acetylmuramate--L-alanine ligase</fullName>
        <ecNumber evidence="3 14">6.3.2.8</ecNumber>
    </recommendedName>
    <alternativeName>
        <fullName evidence="14">UDP-N-acetylmuramoyl-L-alanine synthetase</fullName>
    </alternativeName>
</protein>
<evidence type="ECO:0000256" key="6">
    <source>
        <dbReference type="ARBA" id="ARBA00022618"/>
    </source>
</evidence>
<gene>
    <name evidence="14" type="primary">murC</name>
    <name evidence="18" type="ORF">AV656_00370</name>
</gene>
<keyword evidence="8 14" id="KW-0067">ATP-binding</keyword>
<comment type="subcellular location">
    <subcellularLocation>
        <location evidence="1 14">Cytoplasm</location>
    </subcellularLocation>
</comment>
<dbReference type="SUPFAM" id="SSF53244">
    <property type="entry name" value="MurD-like peptide ligases, peptide-binding domain"/>
    <property type="match status" value="1"/>
</dbReference>
<dbReference type="InterPro" id="IPR005758">
    <property type="entry name" value="UDP-N-AcMur_Ala_ligase_MurC"/>
</dbReference>
<keyword evidence="4 14" id="KW-0963">Cytoplasm</keyword>
<keyword evidence="12 14" id="KW-0961">Cell wall biogenesis/degradation</keyword>
<dbReference type="RefSeq" id="WP_063177750.1">
    <property type="nucleotide sequence ID" value="NZ_LQNT01000001.1"/>
</dbReference>
<evidence type="ECO:0000256" key="13">
    <source>
        <dbReference type="ARBA" id="ARBA00047833"/>
    </source>
</evidence>
<dbReference type="Gene3D" id="3.40.1190.10">
    <property type="entry name" value="Mur-like, catalytic domain"/>
    <property type="match status" value="1"/>
</dbReference>
<comment type="pathway">
    <text evidence="2 14">Cell wall biogenesis; peptidoglycan biosynthesis.</text>
</comment>
<dbReference type="GO" id="GO:0008360">
    <property type="term" value="P:regulation of cell shape"/>
    <property type="evidence" value="ECO:0007669"/>
    <property type="project" value="UniProtKB-KW"/>
</dbReference>
<feature type="domain" description="Mur ligase C-terminal" evidence="16">
    <location>
        <begin position="307"/>
        <end position="417"/>
    </location>
</feature>
<evidence type="ECO:0000256" key="12">
    <source>
        <dbReference type="ARBA" id="ARBA00023316"/>
    </source>
</evidence>
<evidence type="ECO:0000256" key="4">
    <source>
        <dbReference type="ARBA" id="ARBA00022490"/>
    </source>
</evidence>
<evidence type="ECO:0000256" key="2">
    <source>
        <dbReference type="ARBA" id="ARBA00004752"/>
    </source>
</evidence>
<dbReference type="SUPFAM" id="SSF53623">
    <property type="entry name" value="MurD-like peptide ligases, catalytic domain"/>
    <property type="match status" value="1"/>
</dbReference>
<dbReference type="Pfam" id="PF01225">
    <property type="entry name" value="Mur_ligase"/>
    <property type="match status" value="1"/>
</dbReference>
<dbReference type="OrthoDB" id="9804126at2"/>
<dbReference type="Pfam" id="PF08245">
    <property type="entry name" value="Mur_ligase_M"/>
    <property type="match status" value="1"/>
</dbReference>
<name>A0A161R932_9BACL</name>
<dbReference type="InterPro" id="IPR000713">
    <property type="entry name" value="Mur_ligase_N"/>
</dbReference>
<dbReference type="EMBL" id="LQNT01000001">
    <property type="protein sequence ID" value="KZE39785.1"/>
    <property type="molecule type" value="Genomic_DNA"/>
</dbReference>
<comment type="catalytic activity">
    <reaction evidence="13 14">
        <text>UDP-N-acetyl-alpha-D-muramate + L-alanine + ATP = UDP-N-acetyl-alpha-D-muramoyl-L-alanine + ADP + phosphate + H(+)</text>
        <dbReference type="Rhea" id="RHEA:23372"/>
        <dbReference type="ChEBI" id="CHEBI:15378"/>
        <dbReference type="ChEBI" id="CHEBI:30616"/>
        <dbReference type="ChEBI" id="CHEBI:43474"/>
        <dbReference type="ChEBI" id="CHEBI:57972"/>
        <dbReference type="ChEBI" id="CHEBI:70757"/>
        <dbReference type="ChEBI" id="CHEBI:83898"/>
        <dbReference type="ChEBI" id="CHEBI:456216"/>
        <dbReference type="EC" id="6.3.2.8"/>
    </reaction>
</comment>
<evidence type="ECO:0000259" key="16">
    <source>
        <dbReference type="Pfam" id="PF02875"/>
    </source>
</evidence>
<evidence type="ECO:0000313" key="18">
    <source>
        <dbReference type="EMBL" id="KZE39785.1"/>
    </source>
</evidence>
<comment type="caution">
    <text evidence="18">The sequence shown here is derived from an EMBL/GenBank/DDBJ whole genome shotgun (WGS) entry which is preliminary data.</text>
</comment>
<proteinExistence type="inferred from homology"/>
<dbReference type="InterPro" id="IPR036615">
    <property type="entry name" value="Mur_ligase_C_dom_sf"/>
</dbReference>
<dbReference type="AlphaFoldDB" id="A0A161R932"/>
<evidence type="ECO:0000256" key="1">
    <source>
        <dbReference type="ARBA" id="ARBA00004496"/>
    </source>
</evidence>
<dbReference type="InterPro" id="IPR036565">
    <property type="entry name" value="Mur-like_cat_sf"/>
</dbReference>
<evidence type="ECO:0000256" key="14">
    <source>
        <dbReference type="HAMAP-Rule" id="MF_00046"/>
    </source>
</evidence>
<feature type="domain" description="Mur ligase N-terminal catalytic" evidence="15">
    <location>
        <begin position="4"/>
        <end position="100"/>
    </location>
</feature>
<dbReference type="GO" id="GO:0051301">
    <property type="term" value="P:cell division"/>
    <property type="evidence" value="ECO:0007669"/>
    <property type="project" value="UniProtKB-KW"/>
</dbReference>
<evidence type="ECO:0000256" key="11">
    <source>
        <dbReference type="ARBA" id="ARBA00023306"/>
    </source>
</evidence>
<organism evidence="18 19">
    <name type="scientific">Bhargavaea cecembensis</name>
    <dbReference type="NCBI Taxonomy" id="394098"/>
    <lineage>
        <taxon>Bacteria</taxon>
        <taxon>Bacillati</taxon>
        <taxon>Bacillota</taxon>
        <taxon>Bacilli</taxon>
        <taxon>Bacillales</taxon>
        <taxon>Caryophanaceae</taxon>
        <taxon>Bhargavaea</taxon>
    </lineage>
</organism>
<dbReference type="InterPro" id="IPR004101">
    <property type="entry name" value="Mur_ligase_C"/>
</dbReference>
<dbReference type="GO" id="GO:0071555">
    <property type="term" value="P:cell wall organization"/>
    <property type="evidence" value="ECO:0007669"/>
    <property type="project" value="UniProtKB-KW"/>
</dbReference>
<evidence type="ECO:0000313" key="19">
    <source>
        <dbReference type="Proteomes" id="UP000076490"/>
    </source>
</evidence>
<dbReference type="PANTHER" id="PTHR43445:SF3">
    <property type="entry name" value="UDP-N-ACETYLMURAMATE--L-ALANINE LIGASE"/>
    <property type="match status" value="1"/>
</dbReference>
<evidence type="ECO:0000259" key="15">
    <source>
        <dbReference type="Pfam" id="PF01225"/>
    </source>
</evidence>
<evidence type="ECO:0000256" key="5">
    <source>
        <dbReference type="ARBA" id="ARBA00022598"/>
    </source>
</evidence>
<dbReference type="Proteomes" id="UP000076490">
    <property type="component" value="Unassembled WGS sequence"/>
</dbReference>
<keyword evidence="6 14" id="KW-0132">Cell division</keyword>
<evidence type="ECO:0000256" key="7">
    <source>
        <dbReference type="ARBA" id="ARBA00022741"/>
    </source>
</evidence>
<evidence type="ECO:0000256" key="3">
    <source>
        <dbReference type="ARBA" id="ARBA00012211"/>
    </source>
</evidence>
<dbReference type="GO" id="GO:0005737">
    <property type="term" value="C:cytoplasm"/>
    <property type="evidence" value="ECO:0007669"/>
    <property type="project" value="UniProtKB-SubCell"/>
</dbReference>
<keyword evidence="11 14" id="KW-0131">Cell cycle</keyword>
<comment type="similarity">
    <text evidence="14">Belongs to the MurCDEF family.</text>
</comment>
<comment type="function">
    <text evidence="14">Cell wall formation.</text>
</comment>
<keyword evidence="5 14" id="KW-0436">Ligase</keyword>
<dbReference type="Gene3D" id="3.40.50.720">
    <property type="entry name" value="NAD(P)-binding Rossmann-like Domain"/>
    <property type="match status" value="1"/>
</dbReference>
<dbReference type="GO" id="GO:0008763">
    <property type="term" value="F:UDP-N-acetylmuramate-L-alanine ligase activity"/>
    <property type="evidence" value="ECO:0007669"/>
    <property type="project" value="UniProtKB-UniRule"/>
</dbReference>
<feature type="binding site" evidence="14">
    <location>
        <begin position="108"/>
        <end position="114"/>
    </location>
    <ligand>
        <name>ATP</name>
        <dbReference type="ChEBI" id="CHEBI:30616"/>
    </ligand>
</feature>
<sequence length="437" mass="48617">MTVYHFTGIKGSGMSSLAQILHDTGYKVQGSDVDKYFFTEEPLKERNIPILPFDAENIREGLTIIAGNAFPDDHPELIKAREMGLDVIRYHEFLGSYIDSFVSVAVTGSHGKTSTTGLLAHVLAGYGPTSYLIGDGTGKGDPDAKFFALEACEYKRHFLAYDPDYAIMTNIDFDHPDYFADVDDVFAAFQEMAYKVKKCIIACGDDEQLQRIQANVPVVYYGFSPENDFVAHNLQRSETGTTFDVRVRNEAYQTFHVPQPGDHAVLNALSVISLCKYENIPADIIQERLDTFGGVKRRFTESVIGSRVIIDDYAHHPTEIRATIQSARQKYPGRELVAIFQPHTFTRTAKFMDEFAESLSTADAVYIAEIFGSAREQKGDLKAEDLAEKIGGSRAIHDGEVDQLLVHDNAVLLFMGAGDVQKYEKAFTELVKDGKTA</sequence>
<keyword evidence="9 14" id="KW-0133">Cell shape</keyword>
<dbReference type="InterPro" id="IPR050061">
    <property type="entry name" value="MurCDEF_pg_biosynth"/>
</dbReference>
<accession>A0A161R932</accession>
<evidence type="ECO:0000256" key="8">
    <source>
        <dbReference type="ARBA" id="ARBA00022840"/>
    </source>
</evidence>
<dbReference type="Gene3D" id="3.90.190.20">
    <property type="entry name" value="Mur ligase, C-terminal domain"/>
    <property type="match status" value="1"/>
</dbReference>
<dbReference type="InterPro" id="IPR013221">
    <property type="entry name" value="Mur_ligase_cen"/>
</dbReference>
<dbReference type="HAMAP" id="MF_00046">
    <property type="entry name" value="MurC"/>
    <property type="match status" value="1"/>
</dbReference>
<dbReference type="PANTHER" id="PTHR43445">
    <property type="entry name" value="UDP-N-ACETYLMURAMATE--L-ALANINE LIGASE-RELATED"/>
    <property type="match status" value="1"/>
</dbReference>
<evidence type="ECO:0000256" key="9">
    <source>
        <dbReference type="ARBA" id="ARBA00022960"/>
    </source>
</evidence>
<evidence type="ECO:0000256" key="10">
    <source>
        <dbReference type="ARBA" id="ARBA00022984"/>
    </source>
</evidence>
<dbReference type="Pfam" id="PF02875">
    <property type="entry name" value="Mur_ligase_C"/>
    <property type="match status" value="1"/>
</dbReference>
<keyword evidence="7 14" id="KW-0547">Nucleotide-binding</keyword>
<reference evidence="18 19" key="1">
    <citation type="submission" date="2016-01" db="EMBL/GenBank/DDBJ databases">
        <title>Whole genome sequencing of Bhargavaea cecembensis T14.</title>
        <authorList>
            <person name="Hong K.W."/>
        </authorList>
    </citation>
    <scope>NUCLEOTIDE SEQUENCE [LARGE SCALE GENOMIC DNA]</scope>
    <source>
        <strain evidence="18 19">T14</strain>
    </source>
</reference>
<dbReference type="GO" id="GO:0005524">
    <property type="term" value="F:ATP binding"/>
    <property type="evidence" value="ECO:0007669"/>
    <property type="project" value="UniProtKB-UniRule"/>
</dbReference>
<dbReference type="GO" id="GO:0009252">
    <property type="term" value="P:peptidoglycan biosynthetic process"/>
    <property type="evidence" value="ECO:0007669"/>
    <property type="project" value="UniProtKB-UniRule"/>
</dbReference>
<dbReference type="EC" id="6.3.2.8" evidence="3 14"/>
<keyword evidence="10 14" id="KW-0573">Peptidoglycan synthesis</keyword>
<dbReference type="UniPathway" id="UPA00219"/>